<dbReference type="PANTHER" id="PTHR30535:SF34">
    <property type="entry name" value="MOLYBDATE-BINDING PROTEIN MOLA"/>
    <property type="match status" value="1"/>
</dbReference>
<evidence type="ECO:0000259" key="2">
    <source>
        <dbReference type="PROSITE" id="PS50983"/>
    </source>
</evidence>
<feature type="non-terminal residue" evidence="3">
    <location>
        <position position="1"/>
    </location>
</feature>
<comment type="caution">
    <text evidence="3">The sequence shown here is derived from an EMBL/GenBank/DDBJ whole genome shotgun (WGS) entry which is preliminary data.</text>
</comment>
<feature type="domain" description="Fe/B12 periplasmic-binding" evidence="2">
    <location>
        <begin position="1"/>
        <end position="250"/>
    </location>
</feature>
<sequence length="286" mass="31804">SFRSTVIAPLADAVDVGSAWSGVNYEQLAALQPDVVFLEAWVASEENRQMHAHEVDTIEALGIPVIVFVSPSNFEEPDIVTAWEHIEVVGQVFDKEPEAQALVANLEEHLDVVRDRTRDIPESERADVVMFATVDNVMGERSIQSYFLTEILNANNIAGPGTFITVSEEQLLSMDPDVLVVLGHDGYLDPELVYAGQRAGLNWANLQSMRAIEERRVVSVGYDEWRATVETPVGLLKMASVIYPDRFDDIDVDAVEQEFYREVYGLDDDAAATAIDAQRYLGELDD</sequence>
<evidence type="ECO:0000313" key="3">
    <source>
        <dbReference type="EMBL" id="KGM08825.1"/>
    </source>
</evidence>
<dbReference type="Gene3D" id="3.40.50.1980">
    <property type="entry name" value="Nitrogenase molybdenum iron protein domain"/>
    <property type="match status" value="2"/>
</dbReference>
<accession>A0A0A0BLU1</accession>
<gene>
    <name evidence="3" type="ORF">N869_07940</name>
</gene>
<reference evidence="3 4" key="1">
    <citation type="submission" date="2013-08" db="EMBL/GenBank/DDBJ databases">
        <title>Genome sequencing of Cellulomonas bogoriensis 69B4.</title>
        <authorList>
            <person name="Chen F."/>
            <person name="Li Y."/>
            <person name="Wang G."/>
        </authorList>
    </citation>
    <scope>NUCLEOTIDE SEQUENCE [LARGE SCALE GENOMIC DNA]</scope>
    <source>
        <strain evidence="3 4">69B4</strain>
    </source>
</reference>
<evidence type="ECO:0000313" key="4">
    <source>
        <dbReference type="Proteomes" id="UP000054314"/>
    </source>
</evidence>
<dbReference type="InterPro" id="IPR050902">
    <property type="entry name" value="ABC_Transporter_SBP"/>
</dbReference>
<keyword evidence="4" id="KW-1185">Reference proteome</keyword>
<dbReference type="OrthoDB" id="9797850at2"/>
<protein>
    <submittedName>
        <fullName evidence="3">ABC transporter substrate-binding protein</fullName>
    </submittedName>
</protein>
<dbReference type="Proteomes" id="UP000054314">
    <property type="component" value="Unassembled WGS sequence"/>
</dbReference>
<organism evidence="3 4">
    <name type="scientific">Cellulomonas bogoriensis 69B4 = DSM 16987</name>
    <dbReference type="NCBI Taxonomy" id="1386082"/>
    <lineage>
        <taxon>Bacteria</taxon>
        <taxon>Bacillati</taxon>
        <taxon>Actinomycetota</taxon>
        <taxon>Actinomycetes</taxon>
        <taxon>Micrococcales</taxon>
        <taxon>Cellulomonadaceae</taxon>
        <taxon>Cellulomonas</taxon>
    </lineage>
</organism>
<dbReference type="InterPro" id="IPR002491">
    <property type="entry name" value="ABC_transptr_periplasmic_BD"/>
</dbReference>
<comment type="similarity">
    <text evidence="1">Belongs to the bacterial solute-binding protein 8 family.</text>
</comment>
<dbReference type="AlphaFoldDB" id="A0A0A0BLU1"/>
<evidence type="ECO:0000256" key="1">
    <source>
        <dbReference type="ARBA" id="ARBA00008814"/>
    </source>
</evidence>
<dbReference type="RefSeq" id="WP_035062617.1">
    <property type="nucleotide sequence ID" value="NZ_AXCZ01000245.1"/>
</dbReference>
<dbReference type="EMBL" id="AXCZ01000245">
    <property type="protein sequence ID" value="KGM08825.1"/>
    <property type="molecule type" value="Genomic_DNA"/>
</dbReference>
<dbReference type="SUPFAM" id="SSF53807">
    <property type="entry name" value="Helical backbone' metal receptor"/>
    <property type="match status" value="1"/>
</dbReference>
<name>A0A0A0BLU1_9CELL</name>
<dbReference type="Pfam" id="PF01497">
    <property type="entry name" value="Peripla_BP_2"/>
    <property type="match status" value="1"/>
</dbReference>
<proteinExistence type="inferred from homology"/>
<dbReference type="PROSITE" id="PS50983">
    <property type="entry name" value="FE_B12_PBP"/>
    <property type="match status" value="1"/>
</dbReference>
<dbReference type="PANTHER" id="PTHR30535">
    <property type="entry name" value="VITAMIN B12-BINDING PROTEIN"/>
    <property type="match status" value="1"/>
</dbReference>